<organism evidence="2 3">
    <name type="scientific">Candidatus Desulfosporosinus infrequens</name>
    <dbReference type="NCBI Taxonomy" id="2043169"/>
    <lineage>
        <taxon>Bacteria</taxon>
        <taxon>Bacillati</taxon>
        <taxon>Bacillota</taxon>
        <taxon>Clostridia</taxon>
        <taxon>Eubacteriales</taxon>
        <taxon>Desulfitobacteriaceae</taxon>
        <taxon>Desulfosporosinus</taxon>
    </lineage>
</organism>
<gene>
    <name evidence="2" type="ORF">SBF1_2080007</name>
</gene>
<reference evidence="3" key="1">
    <citation type="submission" date="2018-02" db="EMBL/GenBank/DDBJ databases">
        <authorList>
            <person name="Hausmann B."/>
        </authorList>
    </citation>
    <scope>NUCLEOTIDE SEQUENCE [LARGE SCALE GENOMIC DNA]</scope>
    <source>
        <strain evidence="3">Peat soil MAG SbF1</strain>
    </source>
</reference>
<dbReference type="Pfam" id="PF09709">
    <property type="entry name" value="Cas_Csd1"/>
    <property type="match status" value="1"/>
</dbReference>
<feature type="region of interest" description="Disordered" evidence="1">
    <location>
        <begin position="219"/>
        <end position="242"/>
    </location>
</feature>
<evidence type="ECO:0000313" key="2">
    <source>
        <dbReference type="EMBL" id="SPF39512.1"/>
    </source>
</evidence>
<evidence type="ECO:0000313" key="3">
    <source>
        <dbReference type="Proteomes" id="UP000238916"/>
    </source>
</evidence>
<proteinExistence type="predicted"/>
<dbReference type="AlphaFoldDB" id="A0A2U3KIM7"/>
<accession>A0A2U3KIM7</accession>
<name>A0A2U3KIM7_9FIRM</name>
<feature type="compositionally biased region" description="Acidic residues" evidence="1">
    <location>
        <begin position="230"/>
        <end position="242"/>
    </location>
</feature>
<dbReference type="EMBL" id="OMOF01000122">
    <property type="protein sequence ID" value="SPF39512.1"/>
    <property type="molecule type" value="Genomic_DNA"/>
</dbReference>
<protein>
    <submittedName>
        <fullName evidence="2">CRISPR-associated protein, Csd1 family</fullName>
    </submittedName>
</protein>
<dbReference type="InterPro" id="IPR010144">
    <property type="entry name" value="CRISPR-assoc_prot_Csd1-typ"/>
</dbReference>
<dbReference type="Proteomes" id="UP000238916">
    <property type="component" value="Unassembled WGS sequence"/>
</dbReference>
<evidence type="ECO:0000256" key="1">
    <source>
        <dbReference type="SAM" id="MobiDB-lite"/>
    </source>
</evidence>
<sequence>MASINEIAEAIYGTEQGKDTNSKRLVLRTNSDKQNPKAPMLVFAFDRLRPCIIDGAVIPHDMVRAAVQKASNPLAYEKEFNYQCVLHIACSLLKRHYWEKGVIFDMELDKNCPDRSYLYGRLLAIAEKVERSTYEKGETRTTNAERYMQQFSRTPFRTWGIIRKSTQIYLMQLKPGSREFYKNLYGQIAGLFAEGDFEAKATLNGKYLLGYDCQRASLKSRKTDGANATSEDENENIETEEK</sequence>